<evidence type="ECO:0000259" key="4">
    <source>
        <dbReference type="Pfam" id="PF17921"/>
    </source>
</evidence>
<accession>A0A3B1JS97</accession>
<evidence type="ECO:0000256" key="2">
    <source>
        <dbReference type="SAM" id="MobiDB-lite"/>
    </source>
</evidence>
<feature type="region of interest" description="Disordered" evidence="2">
    <location>
        <begin position="381"/>
        <end position="404"/>
    </location>
</feature>
<name>A0A3B1JS97_ASTMX</name>
<dbReference type="Proteomes" id="UP000018467">
    <property type="component" value="Unassembled WGS sequence"/>
</dbReference>
<dbReference type="GO" id="GO:0008270">
    <property type="term" value="F:zinc ion binding"/>
    <property type="evidence" value="ECO:0007669"/>
    <property type="project" value="InterPro"/>
</dbReference>
<dbReference type="Pfam" id="PF02023">
    <property type="entry name" value="SCAN"/>
    <property type="match status" value="1"/>
</dbReference>
<reference evidence="5" key="3">
    <citation type="submission" date="2025-08" db="UniProtKB">
        <authorList>
            <consortium name="Ensembl"/>
        </authorList>
    </citation>
    <scope>IDENTIFICATION</scope>
</reference>
<feature type="domain" description="Integrase zinc-binding" evidence="4">
    <location>
        <begin position="710"/>
        <end position="766"/>
    </location>
</feature>
<evidence type="ECO:0000313" key="6">
    <source>
        <dbReference type="Proteomes" id="UP000018467"/>
    </source>
</evidence>
<sequence length="821" mass="90501">MEFDLEKFVLCPSVEALMCCKKADLVVAEFYNIHVIRTARKAEIREMLLVKLREEKRLPTPPDLGASAVAQAVVTQAAVTQAAVLPGKESASVAVGEGGVSSVAEAAGHTPRTPSGIDLVTSPSGAGPLSDIDLSMAIKLKELDLAIRQQERETQLLRVRALELEAVKASSSKQPASRTSEFDICKYISLVPPFRESEVDSYFTAFERVAATLQWPKEMWSLLLQCKLVGKAQEVCSSLTAEQSLDYDKVKAAVLRAYELVPEAYRQRFRSYKKMADRTFVEFARDKTVLFEKWCSASKVLTFEQLKELILLEDFKNSVPEVVVVHLNEQKVTTLSEAAVLTDEYVLTHKTVFSVVNASRSPAVSVRDTRGQGVWSCASRTFKGSPKREESNTETSLHPSTKHSSDTRVCFYCRRPGHVIAECTVWNKKKDKPKSMACISTSKVMPSHDHCAVAFRPFILDGFVTLSEKDKFRAPVRILRDTGAAQSFISTKVLPFSEETFCGSYVVVCGIGLTPVSVPLHSIYLQSELVTGMVRVAVQEELPVAGVHFILGNDLAGGKVFPIPEVVPEPCVPDETDALQQEFPTVFSVCVTTRAQKARQDEDLALKTLFSDSDGKNMSSAGYIKESCDGLHLLEKAPFCCELTLPVDGAELVSAQEKDPSLSKCRSAVVDQGKIHEVPVAFYRLNGVLMRKWAPSIASDEWDSTFQIVVPEVYRAYVLSLAHDHVMAGHLGINKTYKRILLHFFWPGLKADVVKYCNSCHACQVAGKPNQGIPPAPLCPIPVVGEPFEHLLLDCVGPLPKSKSGNQYLLTVMCMATRFPD</sequence>
<keyword evidence="6" id="KW-1185">Reference proteome</keyword>
<organism evidence="5 6">
    <name type="scientific">Astyanax mexicanus</name>
    <name type="common">Blind cave fish</name>
    <name type="synonym">Astyanax fasciatus mexicanus</name>
    <dbReference type="NCBI Taxonomy" id="7994"/>
    <lineage>
        <taxon>Eukaryota</taxon>
        <taxon>Metazoa</taxon>
        <taxon>Chordata</taxon>
        <taxon>Craniata</taxon>
        <taxon>Vertebrata</taxon>
        <taxon>Euteleostomi</taxon>
        <taxon>Actinopterygii</taxon>
        <taxon>Neopterygii</taxon>
        <taxon>Teleostei</taxon>
        <taxon>Ostariophysi</taxon>
        <taxon>Characiformes</taxon>
        <taxon>Characoidei</taxon>
        <taxon>Acestrorhamphidae</taxon>
        <taxon>Acestrorhamphinae</taxon>
        <taxon>Astyanax</taxon>
    </lineage>
</organism>
<evidence type="ECO:0000256" key="1">
    <source>
        <dbReference type="ARBA" id="ARBA00039658"/>
    </source>
</evidence>
<reference evidence="6" key="2">
    <citation type="journal article" date="2014" name="Nat. Commun.">
        <title>The cavefish genome reveals candidate genes for eye loss.</title>
        <authorList>
            <person name="McGaugh S.E."/>
            <person name="Gross J.B."/>
            <person name="Aken B."/>
            <person name="Blin M."/>
            <person name="Borowsky R."/>
            <person name="Chalopin D."/>
            <person name="Hinaux H."/>
            <person name="Jeffery W.R."/>
            <person name="Keene A."/>
            <person name="Ma L."/>
            <person name="Minx P."/>
            <person name="Murphy D."/>
            <person name="O'Quin K.E."/>
            <person name="Retaux S."/>
            <person name="Rohner N."/>
            <person name="Searle S.M."/>
            <person name="Stahl B.A."/>
            <person name="Tabin C."/>
            <person name="Volff J.N."/>
            <person name="Yoshizawa M."/>
            <person name="Warren W.C."/>
        </authorList>
    </citation>
    <scope>NUCLEOTIDE SEQUENCE [LARGE SCALE GENOMIC DNA]</scope>
    <source>
        <strain evidence="6">female</strain>
    </source>
</reference>
<reference evidence="5" key="4">
    <citation type="submission" date="2025-09" db="UniProtKB">
        <authorList>
            <consortium name="Ensembl"/>
        </authorList>
    </citation>
    <scope>IDENTIFICATION</scope>
</reference>
<dbReference type="Pfam" id="PF17921">
    <property type="entry name" value="Integrase_H2C2"/>
    <property type="match status" value="1"/>
</dbReference>
<dbReference type="InterPro" id="IPR036875">
    <property type="entry name" value="Znf_CCHC_sf"/>
</dbReference>
<dbReference type="Ensembl" id="ENSAMXT00000051025.1">
    <property type="protein sequence ID" value="ENSAMXP00000045138.1"/>
    <property type="gene ID" value="ENSAMXG00000030972.1"/>
</dbReference>
<evidence type="ECO:0000313" key="5">
    <source>
        <dbReference type="Ensembl" id="ENSAMXP00000045138.1"/>
    </source>
</evidence>
<dbReference type="SUPFAM" id="SSF47353">
    <property type="entry name" value="Retrovirus capsid dimerization domain-like"/>
    <property type="match status" value="1"/>
</dbReference>
<protein>
    <recommendedName>
        <fullName evidence="1">Gypsy retrotransposon integrase-like protein 1</fullName>
    </recommendedName>
</protein>
<dbReference type="PANTHER" id="PTHR46888:SF13">
    <property type="entry name" value="RIBONUCLEASE H"/>
    <property type="match status" value="1"/>
</dbReference>
<proteinExistence type="predicted"/>
<reference evidence="6" key="1">
    <citation type="submission" date="2013-03" db="EMBL/GenBank/DDBJ databases">
        <authorList>
            <person name="Jeffery W."/>
            <person name="Warren W."/>
            <person name="Wilson R.K."/>
        </authorList>
    </citation>
    <scope>NUCLEOTIDE SEQUENCE</scope>
    <source>
        <strain evidence="6">female</strain>
    </source>
</reference>
<dbReference type="Gene3D" id="1.10.4020.10">
    <property type="entry name" value="DNA breaking-rejoining enzymes"/>
    <property type="match status" value="1"/>
</dbReference>
<dbReference type="InterPro" id="IPR003309">
    <property type="entry name" value="SCAN_dom"/>
</dbReference>
<dbReference type="Gene3D" id="1.10.340.70">
    <property type="match status" value="1"/>
</dbReference>
<dbReference type="FunFam" id="1.10.340.70:FF:000001">
    <property type="entry name" value="Retrovirus-related Pol polyprotein from transposon gypsy-like Protein"/>
    <property type="match status" value="1"/>
</dbReference>
<dbReference type="AlphaFoldDB" id="A0A3B1JS97"/>
<dbReference type="PANTHER" id="PTHR46888">
    <property type="entry name" value="ZINC KNUCKLE DOMAINCONTAINING PROTEIN-RELATED"/>
    <property type="match status" value="1"/>
</dbReference>
<dbReference type="InterPro" id="IPR041588">
    <property type="entry name" value="Integrase_H2C2"/>
</dbReference>
<dbReference type="InterPro" id="IPR038269">
    <property type="entry name" value="SCAN_sf"/>
</dbReference>
<feature type="domain" description="SCAN box" evidence="3">
    <location>
        <begin position="262"/>
        <end position="349"/>
    </location>
</feature>
<dbReference type="SUPFAM" id="SSF57756">
    <property type="entry name" value="Retrovirus zinc finger-like domains"/>
    <property type="match status" value="1"/>
</dbReference>
<dbReference type="InParanoid" id="A0A3B1JS97"/>
<evidence type="ECO:0000259" key="3">
    <source>
        <dbReference type="Pfam" id="PF02023"/>
    </source>
</evidence>
<dbReference type="GeneTree" id="ENSGT00940000165751"/>
<dbReference type="GO" id="GO:0003676">
    <property type="term" value="F:nucleic acid binding"/>
    <property type="evidence" value="ECO:0007669"/>
    <property type="project" value="InterPro"/>
</dbReference>